<feature type="domain" description="TNase-like" evidence="3">
    <location>
        <begin position="903"/>
        <end position="1098"/>
    </location>
</feature>
<feature type="non-terminal residue" evidence="5">
    <location>
        <position position="1"/>
    </location>
</feature>
<dbReference type="PROSITE" id="PS50304">
    <property type="entry name" value="TUDOR"/>
    <property type="match status" value="1"/>
</dbReference>
<feature type="compositionally biased region" description="Basic and acidic residues" evidence="1">
    <location>
        <begin position="660"/>
        <end position="671"/>
    </location>
</feature>
<feature type="region of interest" description="Disordered" evidence="1">
    <location>
        <begin position="626"/>
        <end position="731"/>
    </location>
</feature>
<dbReference type="InterPro" id="IPR035437">
    <property type="entry name" value="SNase_OB-fold_sf"/>
</dbReference>
<dbReference type="Pfam" id="PF00567">
    <property type="entry name" value="TUDOR"/>
    <property type="match status" value="1"/>
</dbReference>
<dbReference type="SUPFAM" id="SSF50199">
    <property type="entry name" value="Staphylococcal nuclease"/>
    <property type="match status" value="4"/>
</dbReference>
<evidence type="ECO:0000259" key="3">
    <source>
        <dbReference type="PROSITE" id="PS50830"/>
    </source>
</evidence>
<reference evidence="5 6" key="1">
    <citation type="submission" date="2022-01" db="EMBL/GenBank/DDBJ databases">
        <title>A chromosomal length assembly of Cordylochernes scorpioides.</title>
        <authorList>
            <person name="Zeh D."/>
            <person name="Zeh J."/>
        </authorList>
    </citation>
    <scope>NUCLEOTIDE SEQUENCE [LARGE SCALE GENOMIC DNA]</scope>
    <source>
        <strain evidence="5">IN4F17</strain>
        <tissue evidence="5">Whole Body</tissue>
    </source>
</reference>
<feature type="compositionally biased region" description="Basic and acidic residues" evidence="1">
    <location>
        <begin position="211"/>
        <end position="222"/>
    </location>
</feature>
<dbReference type="PANTHER" id="PTHR37984">
    <property type="entry name" value="PROTEIN CBG26694"/>
    <property type="match status" value="1"/>
</dbReference>
<gene>
    <name evidence="5" type="ORF">LAZ67_17000105</name>
</gene>
<dbReference type="PROSITE" id="PS50994">
    <property type="entry name" value="INTEGRASE"/>
    <property type="match status" value="2"/>
</dbReference>
<proteinExistence type="predicted"/>
<dbReference type="PROSITE" id="PS50830">
    <property type="entry name" value="TNASE_3"/>
    <property type="match status" value="2"/>
</dbReference>
<dbReference type="Proteomes" id="UP001235939">
    <property type="component" value="Chromosome 17"/>
</dbReference>
<feature type="compositionally biased region" description="Basic and acidic residues" evidence="1">
    <location>
        <begin position="703"/>
        <end position="720"/>
    </location>
</feature>
<feature type="compositionally biased region" description="Polar residues" evidence="1">
    <location>
        <begin position="1"/>
        <end position="11"/>
    </location>
</feature>
<accession>A0ABY6LCU3</accession>
<dbReference type="Gene3D" id="2.40.50.90">
    <property type="match status" value="5"/>
</dbReference>
<feature type="region of interest" description="Disordered" evidence="1">
    <location>
        <begin position="1"/>
        <end position="29"/>
    </location>
</feature>
<feature type="compositionally biased region" description="Polar residues" evidence="1">
    <location>
        <begin position="223"/>
        <end position="234"/>
    </location>
</feature>
<dbReference type="SUPFAM" id="SSF63748">
    <property type="entry name" value="Tudor/PWWP/MBT"/>
    <property type="match status" value="1"/>
</dbReference>
<dbReference type="SMART" id="SM00318">
    <property type="entry name" value="SNc"/>
    <property type="match status" value="3"/>
</dbReference>
<feature type="domain" description="Integrase catalytic" evidence="4">
    <location>
        <begin position="699"/>
        <end position="872"/>
    </location>
</feature>
<dbReference type="SMART" id="SM00333">
    <property type="entry name" value="TUDOR"/>
    <property type="match status" value="1"/>
</dbReference>
<organism evidence="5 6">
    <name type="scientific">Cordylochernes scorpioides</name>
    <dbReference type="NCBI Taxonomy" id="51811"/>
    <lineage>
        <taxon>Eukaryota</taxon>
        <taxon>Metazoa</taxon>
        <taxon>Ecdysozoa</taxon>
        <taxon>Arthropoda</taxon>
        <taxon>Chelicerata</taxon>
        <taxon>Arachnida</taxon>
        <taxon>Pseudoscorpiones</taxon>
        <taxon>Cheliferoidea</taxon>
        <taxon>Chernetidae</taxon>
        <taxon>Cordylochernes</taxon>
    </lineage>
</organism>
<evidence type="ECO:0000256" key="1">
    <source>
        <dbReference type="SAM" id="MobiDB-lite"/>
    </source>
</evidence>
<dbReference type="SUPFAM" id="SSF50630">
    <property type="entry name" value="Acid proteases"/>
    <property type="match status" value="1"/>
</dbReference>
<dbReference type="Pfam" id="PF00565">
    <property type="entry name" value="SNase"/>
    <property type="match status" value="1"/>
</dbReference>
<evidence type="ECO:0000259" key="2">
    <source>
        <dbReference type="PROSITE" id="PS50304"/>
    </source>
</evidence>
<dbReference type="PANTHER" id="PTHR37984:SF9">
    <property type="entry name" value="INTEGRASE CATALYTIC DOMAIN-CONTAINING PROTEIN"/>
    <property type="match status" value="1"/>
</dbReference>
<dbReference type="EMBL" id="CP092879">
    <property type="protein sequence ID" value="UYV78878.1"/>
    <property type="molecule type" value="Genomic_DNA"/>
</dbReference>
<feature type="domain" description="Integrase catalytic" evidence="4">
    <location>
        <begin position="409"/>
        <end position="576"/>
    </location>
</feature>
<dbReference type="InterPro" id="IPR016071">
    <property type="entry name" value="Staphylococal_nuclease_OB-fold"/>
</dbReference>
<evidence type="ECO:0000313" key="5">
    <source>
        <dbReference type="EMBL" id="UYV78878.1"/>
    </source>
</evidence>
<dbReference type="InterPro" id="IPR050951">
    <property type="entry name" value="Retrovirus_Pol_polyprotein"/>
</dbReference>
<dbReference type="InterPro" id="IPR001584">
    <property type="entry name" value="Integrase_cat-core"/>
</dbReference>
<evidence type="ECO:0000313" key="6">
    <source>
        <dbReference type="Proteomes" id="UP001235939"/>
    </source>
</evidence>
<dbReference type="Gene3D" id="2.30.30.140">
    <property type="match status" value="1"/>
</dbReference>
<feature type="domain" description="TNase-like" evidence="3">
    <location>
        <begin position="1300"/>
        <end position="1440"/>
    </location>
</feature>
<feature type="domain" description="Tudor" evidence="2">
    <location>
        <begin position="1725"/>
        <end position="1785"/>
    </location>
</feature>
<dbReference type="Pfam" id="PF00665">
    <property type="entry name" value="rve"/>
    <property type="match status" value="1"/>
</dbReference>
<dbReference type="InterPro" id="IPR012337">
    <property type="entry name" value="RNaseH-like_sf"/>
</dbReference>
<protein>
    <submittedName>
        <fullName evidence="5">SND1</fullName>
    </submittedName>
</protein>
<evidence type="ECO:0000259" key="4">
    <source>
        <dbReference type="PROSITE" id="PS50994"/>
    </source>
</evidence>
<dbReference type="Gene3D" id="3.30.420.10">
    <property type="entry name" value="Ribonuclease H-like superfamily/Ribonuclease H"/>
    <property type="match status" value="2"/>
</dbReference>
<dbReference type="InterPro" id="IPR036397">
    <property type="entry name" value="RNaseH_sf"/>
</dbReference>
<dbReference type="SUPFAM" id="SSF53098">
    <property type="entry name" value="Ribonuclease H-like"/>
    <property type="match status" value="2"/>
</dbReference>
<name>A0ABY6LCU3_9ARAC</name>
<feature type="region of interest" description="Disordered" evidence="1">
    <location>
        <begin position="211"/>
        <end position="234"/>
    </location>
</feature>
<dbReference type="Gene3D" id="2.40.70.10">
    <property type="entry name" value="Acid Proteases"/>
    <property type="match status" value="1"/>
</dbReference>
<dbReference type="InterPro" id="IPR021109">
    <property type="entry name" value="Peptidase_aspartic_dom_sf"/>
</dbReference>
<dbReference type="InterPro" id="IPR002999">
    <property type="entry name" value="Tudor"/>
</dbReference>
<sequence>MKVEVGSNNGDVSIDDDKSQSLRNTPEPFNFSNPGDWPKWIRRFERFRQASGLINNPENEQVSMLVYCMGDNADDILLSCKIASDQLEKYDEVIKCFESHFFPRRNIIYERARFNQRCQQEGERVNDFITALHSLAEHCNFGALYDELIRDRIVVGVRVRAFSEKMQLDTDLTLVKATQIAKQSESVKEQQSSLYQQNFVDQIKKMPNHIKESKKQESEIRQFKSNQSGRSSRGCTKCGIANNHDWKNCPAMNSYCNKGKRKGHYAKVCRSVAINEVKSEITFLGSVEIESSKKWVVPIKVNNRQINFKIDTGADVNVLPFQQYCQSFQRIKLEKSDKILQGPNGIPLKTVGMIHVILQNEGLHLNSKIYIVDKLKQPLLSRETSEKLNIVRMIQQLSPKHEALMPSEFPIRPWQKVGMDLFYLNGRWYLIVCDYYSRYPEISLLQNLTAQEVINRLKSIFARHGTLETVKSDNGPQFQKVLGSEFSRFSKEWSFKHITSSPRFPQSNGFIEAIIKNIKQSLKKEEDCYLTLQAYRTMPLENGYSQAELLMGRRLRTSVPAIESSLMPRYLDSKALQEREKRRMINQKRLYDKRHDVHSMPHLQQGDSVWIRDQRVEGKVLNKSQEPRSYWVQTPQGKVRRNRLHLTRLPTTESTMDAPEDSRRQELRNEEAPPSTSTGQARKCKDNQDQETEEDCPTSKTSPTREGRTRNENQDQDQERSLPSTPVVQTRYGRVVKKPQRFLYTSWMEVVPLPYMKSETVARAFYENWIVRFGAPHTVISDQGKQFTSQLFKELTTLCGIKLRHSTAYHPQCNGKIERIHRTIKTAIRAHNNIKWTKTLPTVLLGLRAAINKDNSHSLSQMTGSTTQWQAELAPKEMAASDMRNRRHVQPLLTWSTNTAHPVLSGDTIIVRGPPQPNGPPLEKQINLSGINAPKLARRPAAGVTEVNEADLKDQVSHHARLSVKAAHKPGVQPYAWDAREYLRKKLVGNVVTFEIETKVNTREYGTVYLGPDDKYGGSIWQLLLCAVCRQEWREHDRGLTPRGTGHSPSQCHACEQLFSYSLITTCWHLYPWVGFRNENLRNAMEKAKEEGKGIHGPQEELEKHVRILTTTVEDPRVLVERYQRKPVPAIIEHVRDGSTVKALLLPDYTSITLMISGIRRCYHLQTKVLNERKVCCVQTSDVTLGAIFVGACDIECHTAVTICLILQHSIYSHGVQCPMVKSEEPDNLAEEAKFYTELRLLQKDVEVILESSSNTNVIGSILHPDGTDCYCLCRVAKEKRIKLWQNYTPSSPPLSSKEREYTARVVEIVSAESFNVKLADDKVKKIFLSGIRPPRQPNTPRPYDIPFVYEAREYLRKKLIGKKVNVTLDYIQPAENNYPQKEVCTVMINSLNVAEGLVSKGLATVVRYKQDDDRRSSCYDILAAAENKASTDGVGLHCKKEHSHIRINLFNDANKCKAFLSSFQRAGLQDAVVDYVLGGSRFRVLLTRDHSLITFLLAALMRDHIQDFSWQLVHMFVPPGITCPRSSSIANKTDGEPYGDEAHKYSKDLVHQREKDDSCCAVDQTESVVYLGPSGDRIYRQEGWLHRMDDGGQPELVCLPGERGAGDCALHWREVQVCPAVDGCSAEGRSREEEGEWSAMQRVRQYWTACMWQIWANYEPVKEVDETAENEDRKLNYRNVILSEIEENLSVYAQYEDDEKRLEELHTSLRSDLAKNPPNPGTYRPRVKDICAAIFEEDKKWYRGQVTKLLDGGESALVTFIDYGNVENPKKQTLQLNRRESTQLAIWKSGHLRPLVYKEGAKSFPMCTRCKTEEATPQHLLNCIGKDKRSLYREPRRVLELLYEHDLQDLKEILPTKNLAILPDSYVRMPHMAHHVSLACVKVYDDISLVINRFALVQGESVDQALAIMKQIAEAQMLKMNTEYRCNGVEHVTLLNGDQDLGLTLISEGLALVEPRKERRLQGLVREYRAAEERAKQDR</sequence>
<keyword evidence="6" id="KW-1185">Reference proteome</keyword>